<sequence>MAGVSTESLKKVETALTANTAVSPDHLAQELFAIADVIDNDGSLRRGLVDPARSEEARAGIVKSVLGGKVSEAAVNVVSTAAAARWSHERDLADALETSAVSALAISAEQRGGVEALETVINELLTFVNSVNGSAEAQSALTDDRATDEAKKKLALVLAGNPDSTEGRILVERASSTPRGTTPARLAESFVETIVERQHRSIARVETATPLTEAQIEKLRAGLSKAYGKELKLDITVEPELIGGLRVQVGDEMMDGSVQTRLNELNRSFN</sequence>
<name>A0A917IP18_9MICC</name>
<dbReference type="InterPro" id="IPR020781">
    <property type="entry name" value="ATPase_OSCP/d_CS"/>
</dbReference>
<evidence type="ECO:0000313" key="9">
    <source>
        <dbReference type="EMBL" id="GGH59143.1"/>
    </source>
</evidence>
<keyword evidence="7 8" id="KW-0066">ATP synthesis</keyword>
<comment type="function">
    <text evidence="8">F(1)F(0) ATP synthase produces ATP from ADP in the presence of a proton or sodium gradient. F-type ATPases consist of two structural domains, F(1) containing the extramembraneous catalytic core and F(0) containing the membrane proton channel, linked together by a central stalk and a peripheral stalk. During catalysis, ATP synthesis in the catalytic domain of F(1) is coupled via a rotary mechanism of the central stalk subunits to proton translocation.</text>
</comment>
<keyword evidence="4 8" id="KW-0406">Ion transport</keyword>
<dbReference type="RefSeq" id="WP_188358840.1">
    <property type="nucleotide sequence ID" value="NZ_BMDC01000001.1"/>
</dbReference>
<keyword evidence="6 8" id="KW-0139">CF(1)</keyword>
<keyword evidence="10" id="KW-1185">Reference proteome</keyword>
<organism evidence="9 10">
    <name type="scientific">Rothia aerolata</name>
    <dbReference type="NCBI Taxonomy" id="1812262"/>
    <lineage>
        <taxon>Bacteria</taxon>
        <taxon>Bacillati</taxon>
        <taxon>Actinomycetota</taxon>
        <taxon>Actinomycetes</taxon>
        <taxon>Micrococcales</taxon>
        <taxon>Micrococcaceae</taxon>
        <taxon>Rothia</taxon>
    </lineage>
</organism>
<evidence type="ECO:0000256" key="1">
    <source>
        <dbReference type="ARBA" id="ARBA00004370"/>
    </source>
</evidence>
<proteinExistence type="inferred from homology"/>
<evidence type="ECO:0000256" key="5">
    <source>
        <dbReference type="ARBA" id="ARBA00023136"/>
    </source>
</evidence>
<dbReference type="AlphaFoldDB" id="A0A917IP18"/>
<protein>
    <recommendedName>
        <fullName evidence="8">ATP synthase subunit delta</fullName>
    </recommendedName>
    <alternativeName>
        <fullName evidence="8">ATP synthase F(1) sector subunit delta</fullName>
    </alternativeName>
    <alternativeName>
        <fullName evidence="8">F-type ATPase subunit delta</fullName>
        <shortName evidence="8">F-ATPase subunit delta</shortName>
    </alternativeName>
</protein>
<dbReference type="PANTHER" id="PTHR11910">
    <property type="entry name" value="ATP SYNTHASE DELTA CHAIN"/>
    <property type="match status" value="1"/>
</dbReference>
<dbReference type="GO" id="GO:0046933">
    <property type="term" value="F:proton-transporting ATP synthase activity, rotational mechanism"/>
    <property type="evidence" value="ECO:0007669"/>
    <property type="project" value="UniProtKB-UniRule"/>
</dbReference>
<comment type="caution">
    <text evidence="9">The sequence shown here is derived from an EMBL/GenBank/DDBJ whole genome shotgun (WGS) entry which is preliminary data.</text>
</comment>
<dbReference type="NCBIfam" id="TIGR01145">
    <property type="entry name" value="ATP_synt_delta"/>
    <property type="match status" value="1"/>
</dbReference>
<dbReference type="PROSITE" id="PS00389">
    <property type="entry name" value="ATPASE_DELTA"/>
    <property type="match status" value="1"/>
</dbReference>
<dbReference type="InterPro" id="IPR000711">
    <property type="entry name" value="ATPase_OSCP/dsu"/>
</dbReference>
<keyword evidence="3 8" id="KW-0375">Hydrogen ion transport</keyword>
<evidence type="ECO:0000256" key="6">
    <source>
        <dbReference type="ARBA" id="ARBA00023196"/>
    </source>
</evidence>
<dbReference type="HAMAP" id="MF_01416">
    <property type="entry name" value="ATP_synth_delta_bact"/>
    <property type="match status" value="1"/>
</dbReference>
<comment type="subcellular location">
    <subcellularLocation>
        <location evidence="8">Cell membrane</location>
        <topology evidence="8">Peripheral membrane protein</topology>
    </subcellularLocation>
    <subcellularLocation>
        <location evidence="1">Membrane</location>
    </subcellularLocation>
</comment>
<keyword evidence="8" id="KW-1003">Cell membrane</keyword>
<reference evidence="9 10" key="1">
    <citation type="journal article" date="2014" name="Int. J. Syst. Evol. Microbiol.">
        <title>Complete genome sequence of Corynebacterium casei LMG S-19264T (=DSM 44701T), isolated from a smear-ripened cheese.</title>
        <authorList>
            <consortium name="US DOE Joint Genome Institute (JGI-PGF)"/>
            <person name="Walter F."/>
            <person name="Albersmeier A."/>
            <person name="Kalinowski J."/>
            <person name="Ruckert C."/>
        </authorList>
    </citation>
    <scope>NUCLEOTIDE SEQUENCE [LARGE SCALE GENOMIC DNA]</scope>
    <source>
        <strain evidence="9 10">CCM 8669</strain>
    </source>
</reference>
<dbReference type="Pfam" id="PF00213">
    <property type="entry name" value="OSCP"/>
    <property type="match status" value="1"/>
</dbReference>
<evidence type="ECO:0000313" key="10">
    <source>
        <dbReference type="Proteomes" id="UP000600171"/>
    </source>
</evidence>
<keyword evidence="5 8" id="KW-0472">Membrane</keyword>
<comment type="function">
    <text evidence="8">This protein is part of the stalk that links CF(0) to CF(1). It either transmits conformational changes from CF(0) to CF(1) or is implicated in proton conduction.</text>
</comment>
<evidence type="ECO:0000256" key="2">
    <source>
        <dbReference type="ARBA" id="ARBA00022448"/>
    </source>
</evidence>
<dbReference type="NCBIfam" id="NF009967">
    <property type="entry name" value="PRK13430.1"/>
    <property type="match status" value="1"/>
</dbReference>
<evidence type="ECO:0000256" key="4">
    <source>
        <dbReference type="ARBA" id="ARBA00023065"/>
    </source>
</evidence>
<dbReference type="GO" id="GO:0005886">
    <property type="term" value="C:plasma membrane"/>
    <property type="evidence" value="ECO:0007669"/>
    <property type="project" value="UniProtKB-SubCell"/>
</dbReference>
<gene>
    <name evidence="8 9" type="primary">atpH</name>
    <name evidence="9" type="ORF">GCM10007359_06070</name>
</gene>
<accession>A0A917IP18</accession>
<dbReference type="Proteomes" id="UP000600171">
    <property type="component" value="Unassembled WGS sequence"/>
</dbReference>
<comment type="similarity">
    <text evidence="8">Belongs to the ATPase delta chain family.</text>
</comment>
<evidence type="ECO:0000256" key="7">
    <source>
        <dbReference type="ARBA" id="ARBA00023310"/>
    </source>
</evidence>
<dbReference type="GO" id="GO:0045259">
    <property type="term" value="C:proton-transporting ATP synthase complex"/>
    <property type="evidence" value="ECO:0007669"/>
    <property type="project" value="UniProtKB-KW"/>
</dbReference>
<keyword evidence="2 8" id="KW-0813">Transport</keyword>
<evidence type="ECO:0000256" key="8">
    <source>
        <dbReference type="HAMAP-Rule" id="MF_01416"/>
    </source>
</evidence>
<dbReference type="EMBL" id="BMDC01000001">
    <property type="protein sequence ID" value="GGH59143.1"/>
    <property type="molecule type" value="Genomic_DNA"/>
</dbReference>
<evidence type="ECO:0000256" key="3">
    <source>
        <dbReference type="ARBA" id="ARBA00022781"/>
    </source>
</evidence>